<dbReference type="GO" id="GO:0005829">
    <property type="term" value="C:cytosol"/>
    <property type="evidence" value="ECO:0007669"/>
    <property type="project" value="TreeGrafter"/>
</dbReference>
<dbReference type="FunFam" id="3.40.50.300:FF:000975">
    <property type="entry name" value="DNA helicase"/>
    <property type="match status" value="1"/>
</dbReference>
<proteinExistence type="predicted"/>
<dbReference type="Pfam" id="PF13361">
    <property type="entry name" value="UvrD_C"/>
    <property type="match status" value="1"/>
</dbReference>
<sequence>EVANRFIQQNPHQLKKPLNSLTQGNKKSVVILPQEQLEALLDKVSGYAKPDERILVLARYHHLKPDVLLKAATRWPKLNIEFMTIHASKGQQAEYVIIAGVHDGHDGFPAMARESLIEEVLLPQPEDFPDAEERRLLYVALTRAKHQVWLLQDREHPSQCFYIGIVRYGVEWIPEKDQHIDFAFGNQCAHLLVAPHGAAQHALNRDAAGTLDQVAGGAGSIKLMLCEYGLVIYNPLQQGLFTMIVGNQRDMFTCGDGPGG</sequence>
<dbReference type="Gene3D" id="3.40.50.300">
    <property type="entry name" value="P-loop containing nucleotide triphosphate hydrolases"/>
    <property type="match status" value="1"/>
</dbReference>
<evidence type="ECO:0000256" key="1">
    <source>
        <dbReference type="ARBA" id="ARBA00022741"/>
    </source>
</evidence>
<dbReference type="GO" id="GO:0016787">
    <property type="term" value="F:hydrolase activity"/>
    <property type="evidence" value="ECO:0007669"/>
    <property type="project" value="UniProtKB-KW"/>
</dbReference>
<dbReference type="PANTHER" id="PTHR11070">
    <property type="entry name" value="UVRD / RECB / PCRA DNA HELICASE FAMILY MEMBER"/>
    <property type="match status" value="1"/>
</dbReference>
<dbReference type="Proteomes" id="UP000075901">
    <property type="component" value="Unassembled WGS sequence"/>
</dbReference>
<dbReference type="CDD" id="cd18807">
    <property type="entry name" value="SF1_C_UvrD"/>
    <property type="match status" value="1"/>
</dbReference>
<dbReference type="GO" id="GO:0003677">
    <property type="term" value="F:DNA binding"/>
    <property type="evidence" value="ECO:0007669"/>
    <property type="project" value="InterPro"/>
</dbReference>
<evidence type="ECO:0000256" key="2">
    <source>
        <dbReference type="ARBA" id="ARBA00022801"/>
    </source>
</evidence>
<accession>A0A182TBR5</accession>
<keyword evidence="7" id="KW-1185">Reference proteome</keyword>
<evidence type="ECO:0000256" key="3">
    <source>
        <dbReference type="ARBA" id="ARBA00022806"/>
    </source>
</evidence>
<evidence type="ECO:0000313" key="7">
    <source>
        <dbReference type="Proteomes" id="UP000075901"/>
    </source>
</evidence>
<dbReference type="EnsemblMetazoa" id="AMAM023647-RA">
    <property type="protein sequence ID" value="AMAM023647-PA"/>
    <property type="gene ID" value="AMAM023647"/>
</dbReference>
<keyword evidence="3" id="KW-0347">Helicase</keyword>
<organism evidence="6 7">
    <name type="scientific">Anopheles maculatus</name>
    <dbReference type="NCBI Taxonomy" id="74869"/>
    <lineage>
        <taxon>Eukaryota</taxon>
        <taxon>Metazoa</taxon>
        <taxon>Ecdysozoa</taxon>
        <taxon>Arthropoda</taxon>
        <taxon>Hexapoda</taxon>
        <taxon>Insecta</taxon>
        <taxon>Pterygota</taxon>
        <taxon>Neoptera</taxon>
        <taxon>Endopterygota</taxon>
        <taxon>Diptera</taxon>
        <taxon>Nematocera</taxon>
        <taxon>Culicoidea</taxon>
        <taxon>Culicidae</taxon>
        <taxon>Anophelinae</taxon>
        <taxon>Anopheles</taxon>
        <taxon>Anopheles maculatus group</taxon>
    </lineage>
</organism>
<dbReference type="PANTHER" id="PTHR11070:SF63">
    <property type="entry name" value="DNA HELICASE IV"/>
    <property type="match status" value="1"/>
</dbReference>
<feature type="domain" description="UvrD-like helicase C-terminal" evidence="5">
    <location>
        <begin position="54"/>
        <end position="150"/>
    </location>
</feature>
<keyword evidence="2" id="KW-0378">Hydrolase</keyword>
<evidence type="ECO:0000313" key="6">
    <source>
        <dbReference type="EnsemblMetazoa" id="AMAM023647-PA"/>
    </source>
</evidence>
<dbReference type="GO" id="GO:0005524">
    <property type="term" value="F:ATP binding"/>
    <property type="evidence" value="ECO:0007669"/>
    <property type="project" value="UniProtKB-KW"/>
</dbReference>
<evidence type="ECO:0000256" key="4">
    <source>
        <dbReference type="ARBA" id="ARBA00022840"/>
    </source>
</evidence>
<keyword evidence="1" id="KW-0547">Nucleotide-binding</keyword>
<dbReference type="InterPro" id="IPR027417">
    <property type="entry name" value="P-loop_NTPase"/>
</dbReference>
<name>A0A182TBR5_9DIPT</name>
<dbReference type="GO" id="GO:0000725">
    <property type="term" value="P:recombinational repair"/>
    <property type="evidence" value="ECO:0007669"/>
    <property type="project" value="TreeGrafter"/>
</dbReference>
<dbReference type="GO" id="GO:0043138">
    <property type="term" value="F:3'-5' DNA helicase activity"/>
    <property type="evidence" value="ECO:0007669"/>
    <property type="project" value="TreeGrafter"/>
</dbReference>
<dbReference type="InterPro" id="IPR000212">
    <property type="entry name" value="DNA_helicase_UvrD/REP"/>
</dbReference>
<dbReference type="SUPFAM" id="SSF52540">
    <property type="entry name" value="P-loop containing nucleoside triphosphate hydrolases"/>
    <property type="match status" value="1"/>
</dbReference>
<dbReference type="InterPro" id="IPR014017">
    <property type="entry name" value="DNA_helicase_UvrD-like_C"/>
</dbReference>
<evidence type="ECO:0000259" key="5">
    <source>
        <dbReference type="Pfam" id="PF13361"/>
    </source>
</evidence>
<keyword evidence="4" id="KW-0067">ATP-binding</keyword>
<reference evidence="7" key="1">
    <citation type="submission" date="2013-09" db="EMBL/GenBank/DDBJ databases">
        <title>The Genome Sequence of Anopheles maculatus species B.</title>
        <authorList>
            <consortium name="The Broad Institute Genomics Platform"/>
            <person name="Neafsey D.E."/>
            <person name="Besansky N."/>
            <person name="Howell P."/>
            <person name="Walton C."/>
            <person name="Young S.K."/>
            <person name="Zeng Q."/>
            <person name="Gargeya S."/>
            <person name="Fitzgerald M."/>
            <person name="Haas B."/>
            <person name="Abouelleil A."/>
            <person name="Allen A.W."/>
            <person name="Alvarado L."/>
            <person name="Arachchi H.M."/>
            <person name="Berlin A.M."/>
            <person name="Chapman S.B."/>
            <person name="Gainer-Dewar J."/>
            <person name="Goldberg J."/>
            <person name="Griggs A."/>
            <person name="Gujja S."/>
            <person name="Hansen M."/>
            <person name="Howarth C."/>
            <person name="Imamovic A."/>
            <person name="Ireland A."/>
            <person name="Larimer J."/>
            <person name="McCowan C."/>
            <person name="Murphy C."/>
            <person name="Pearson M."/>
            <person name="Poon T.W."/>
            <person name="Priest M."/>
            <person name="Roberts A."/>
            <person name="Saif S."/>
            <person name="Shea T."/>
            <person name="Sisk P."/>
            <person name="Sykes S."/>
            <person name="Wortman J."/>
            <person name="Nusbaum C."/>
            <person name="Birren B."/>
        </authorList>
    </citation>
    <scope>NUCLEOTIDE SEQUENCE [LARGE SCALE GENOMIC DNA]</scope>
    <source>
        <strain evidence="7">maculatus3</strain>
    </source>
</reference>
<dbReference type="VEuPathDB" id="VectorBase:AMAM023647"/>
<reference evidence="6" key="2">
    <citation type="submission" date="2020-05" db="UniProtKB">
        <authorList>
            <consortium name="EnsemblMetazoa"/>
        </authorList>
    </citation>
    <scope>IDENTIFICATION</scope>
    <source>
        <strain evidence="6">maculatus3</strain>
    </source>
</reference>
<protein>
    <recommendedName>
        <fullName evidence="5">UvrD-like helicase C-terminal domain-containing protein</fullName>
    </recommendedName>
</protein>
<dbReference type="AlphaFoldDB" id="A0A182TBR5"/>